<dbReference type="GO" id="GO:0007265">
    <property type="term" value="P:Ras protein signal transduction"/>
    <property type="evidence" value="ECO:0007669"/>
    <property type="project" value="TreeGrafter"/>
</dbReference>
<feature type="compositionally biased region" description="Basic and acidic residues" evidence="3">
    <location>
        <begin position="523"/>
        <end position="539"/>
    </location>
</feature>
<proteinExistence type="predicted"/>
<dbReference type="SMART" id="SM00147">
    <property type="entry name" value="RasGEF"/>
    <property type="match status" value="1"/>
</dbReference>
<reference evidence="7" key="1">
    <citation type="journal article" date="2012" name="Science">
        <title>The Paleozoic origin of enzymatic lignin decomposition reconstructed from 31 fungal genomes.</title>
        <authorList>
            <person name="Floudas D."/>
            <person name="Binder M."/>
            <person name="Riley R."/>
            <person name="Barry K."/>
            <person name="Blanchette R.A."/>
            <person name="Henrissat B."/>
            <person name="Martinez A.T."/>
            <person name="Otillar R."/>
            <person name="Spatafora J.W."/>
            <person name="Yadav J.S."/>
            <person name="Aerts A."/>
            <person name="Benoit I."/>
            <person name="Boyd A."/>
            <person name="Carlson A."/>
            <person name="Copeland A."/>
            <person name="Coutinho P.M."/>
            <person name="de Vries R.P."/>
            <person name="Ferreira P."/>
            <person name="Findley K."/>
            <person name="Foster B."/>
            <person name="Gaskell J."/>
            <person name="Glotzer D."/>
            <person name="Gorecki P."/>
            <person name="Heitman J."/>
            <person name="Hesse C."/>
            <person name="Hori C."/>
            <person name="Igarashi K."/>
            <person name="Jurgens J.A."/>
            <person name="Kallen N."/>
            <person name="Kersten P."/>
            <person name="Kohler A."/>
            <person name="Kuees U."/>
            <person name="Kumar T.K.A."/>
            <person name="Kuo A."/>
            <person name="LaButti K."/>
            <person name="Larrondo L.F."/>
            <person name="Lindquist E."/>
            <person name="Ling A."/>
            <person name="Lombard V."/>
            <person name="Lucas S."/>
            <person name="Lundell T."/>
            <person name="Martin R."/>
            <person name="McLaughlin D.J."/>
            <person name="Morgenstern I."/>
            <person name="Morin E."/>
            <person name="Murat C."/>
            <person name="Nagy L.G."/>
            <person name="Nolan M."/>
            <person name="Ohm R.A."/>
            <person name="Patyshakuliyeva A."/>
            <person name="Rokas A."/>
            <person name="Ruiz-Duenas F.J."/>
            <person name="Sabat G."/>
            <person name="Salamov A."/>
            <person name="Samejima M."/>
            <person name="Schmutz J."/>
            <person name="Slot J.C."/>
            <person name="St John F."/>
            <person name="Stenlid J."/>
            <person name="Sun H."/>
            <person name="Sun S."/>
            <person name="Syed K."/>
            <person name="Tsang A."/>
            <person name="Wiebenga A."/>
            <person name="Young D."/>
            <person name="Pisabarro A."/>
            <person name="Eastwood D.C."/>
            <person name="Martin F."/>
            <person name="Cullen D."/>
            <person name="Grigoriev I.V."/>
            <person name="Hibbett D.S."/>
        </authorList>
    </citation>
    <scope>NUCLEOTIDE SEQUENCE [LARGE SCALE GENOMIC DNA]</scope>
    <source>
        <strain evidence="7">HHB-11173 SS5</strain>
    </source>
</reference>
<evidence type="ECO:0000256" key="2">
    <source>
        <dbReference type="PROSITE-ProRule" id="PRU00168"/>
    </source>
</evidence>
<feature type="region of interest" description="Disordered" evidence="3">
    <location>
        <begin position="604"/>
        <end position="670"/>
    </location>
</feature>
<organism evidence="6 7">
    <name type="scientific">Punctularia strigosozonata (strain HHB-11173)</name>
    <name type="common">White-rot fungus</name>
    <dbReference type="NCBI Taxonomy" id="741275"/>
    <lineage>
        <taxon>Eukaryota</taxon>
        <taxon>Fungi</taxon>
        <taxon>Dikarya</taxon>
        <taxon>Basidiomycota</taxon>
        <taxon>Agaricomycotina</taxon>
        <taxon>Agaricomycetes</taxon>
        <taxon>Corticiales</taxon>
        <taxon>Punctulariaceae</taxon>
        <taxon>Punctularia</taxon>
    </lineage>
</organism>
<feature type="compositionally biased region" description="Low complexity" evidence="3">
    <location>
        <begin position="487"/>
        <end position="502"/>
    </location>
</feature>
<evidence type="ECO:0000256" key="3">
    <source>
        <dbReference type="SAM" id="MobiDB-lite"/>
    </source>
</evidence>
<keyword evidence="7" id="KW-1185">Reference proteome</keyword>
<dbReference type="SMART" id="SM00229">
    <property type="entry name" value="RasGEFN"/>
    <property type="match status" value="1"/>
</dbReference>
<dbReference type="InterPro" id="IPR023578">
    <property type="entry name" value="Ras_GEF_dom_sf"/>
</dbReference>
<feature type="compositionally biased region" description="Low complexity" evidence="3">
    <location>
        <begin position="51"/>
        <end position="69"/>
    </location>
</feature>
<dbReference type="InterPro" id="IPR008937">
    <property type="entry name" value="Ras-like_GEF"/>
</dbReference>
<feature type="compositionally biased region" description="Low complexity" evidence="3">
    <location>
        <begin position="31"/>
        <end position="42"/>
    </location>
</feature>
<feature type="region of interest" description="Disordered" evidence="3">
    <location>
        <begin position="292"/>
        <end position="395"/>
    </location>
</feature>
<sequence>MPPIPTANQLRRAPSQPAVDTDDADDPPAPSSQAPSIPVPAALEPDALDQPLLPADGDGDADAPSASPATPKMADGLRLTTTGPAFSPPVSQNTAQSPTSSSSPSERFGPSAHGSRLKLPVPAPSPADGHTSQASFVLPDDDDAAIALDELPPEVAEADISIASDGSFVETSSPLAARELKRRFDQHFGVSMDRLSPYAITAFTNQHGQQRYRVGARTLSAPAANAEHAEEQLLAQRTKSQPTPVPHSLRDAYSSNHSSTLHLPSTPMHSQSKKGPRSSRLSVHTFFTGFNRSGAHLSSASTSGGGAFTSRPTTSNGLTSASTHASPAKPFAADSGGPRKLRKTRSIPDMASAGVSAGPEEASSSRVYLGPAGGNATSSNGGGGGGGPPAFVGRAHSHTVTGADLSALPRLSASSMERGGNASAASSSGASQQISSLTSSSYALSHVKVDVFAEAMGWVREDGASSASQLTSPAGSQSTSFSSFSAAFGERGSAGSSSSANGRKAKRMTYTHPFGPGVTFDSPSRKDEEDGEDGIRNADADVSGLRLDLDGSEDEHDEGERRHTPLGLTPHHGPGLRLMQSYESGLTATPGDGHTSKLRIAALRKHSADETVAEADGEPVPPSPVAEEMMAETDSPGPGVPPGLYVVSDEDEEPSPAASSPIQEQELELELEQEVPADPETPVLFDPIGEPQETVSLKTRSYTYYNTKVFEVLQRYRGLPALDKLDELGTQTTVIKISLDADDSPSPRNDPRFVIWGEFSPAGRAQEEDGVSASDGSVVSRQRSSKLKGHRIGAGRAAGVAPLVAVDAAEEPAETEHSTVIVAASIERWIAQLTSELNYDELLIFFLTYRAYIRPLELAHLLMCRFHWALERHEGTRDEMVRRIVRLRTFVAIRYWVLTFFDHDFVPNRELRLLFAEWLNTLRKDPIVLKNQDALTIVRKLVKAVQSCKDAHTGASRAGRKSTTEKSRKVDATELVGELQHGGEITETLASLASHKHVDDEGSDVDLDFTPDENSAFEFSANAAARATPGSPPLGAISAASSHRVSTMTTSVLHQPIQMAILQHNLKTSSASESTPFVQTPATLPIHNNPIQRAFVNTIGRLGQWKRVLHSRSTIQAPIGICADVSAFDLEVNETGELLHMRGGLESYLKMIEQQSPVPPAPKPVPPPPPPAAAIPTDDESTLFDGAQSAPRASMATEASVPPPDSLGKISEEAQSNAHESLDAASLEIHRNSMAPSVAETMSSLGEPIPPSFAPSSSRPTYPQPPASWGLDVVSIDDLELSDLSDTSDDEQESDSAPAPQQTLRRAARKLPLRRDFEFVRPESVSSLGIRSHSSMRSSIASSIASETEEPVKPVAQPRLTVAGLQQWQVNAIVDALSDDEEGDIEDALRNLEGQISREVREAKASKVDGWVRQIQERLANGDYRPDSPPRFPTSDGESDDEYGEEQPRADASVSQNGSPVDDRRSTRSSASRRSSTQLSAGAELAADAATPMADQTTHNISVTSSPLSSDKARPAIEDVVPLEILESRIPASQTVIHSSIPSSPPQIPPPQLSKFTAGAPIPNFYRSWVLGYKAAVLVQHLAMIDRELFLAVKIEELISATAATTEAPEEVDILDWGQFLKERTRAKYEGRKGPKTSALVAVRARFDLMAKFVTSEIVLTHPHERLHIYRKFLRVAWKCYELNIHSALVAIIAGLQSAPVQRAMKRHRSRLNMEGRMLHVLVELTDASGDFALLRKRIEHLIDVKALASESQERGSTGGAGGNGNAQTTSSGKALPSDGIPFIGIYLSKLHRYRKLPDHIDPTAPREQVRIDPATGGFEPLAHPEVFSALDPLPPYMQLEPLVNVHKQRLIAGVIKASVSGQHLASRVQYPIDRKIYRECLKIRGFDGDTLQRAFAMYSE</sequence>
<feature type="compositionally biased region" description="Acidic residues" evidence="3">
    <location>
        <begin position="1284"/>
        <end position="1294"/>
    </location>
</feature>
<feature type="compositionally biased region" description="Low complexity" evidence="3">
    <location>
        <begin position="91"/>
        <end position="105"/>
    </location>
</feature>
<feature type="domain" description="Ras-GEF" evidence="4">
    <location>
        <begin position="1574"/>
        <end position="1901"/>
    </location>
</feature>
<dbReference type="KEGG" id="psq:PUNSTDRAFT_122523"/>
<evidence type="ECO:0000259" key="5">
    <source>
        <dbReference type="PROSITE" id="PS50212"/>
    </source>
</evidence>
<feature type="compositionally biased region" description="Low complexity" evidence="3">
    <location>
        <begin position="293"/>
        <end position="302"/>
    </location>
</feature>
<dbReference type="OMA" id="ANSHSHY"/>
<dbReference type="EMBL" id="JH687551">
    <property type="protein sequence ID" value="EIN05234.1"/>
    <property type="molecule type" value="Genomic_DNA"/>
</dbReference>
<dbReference type="Gene3D" id="1.20.870.10">
    <property type="entry name" value="Son of sevenless (SoS) protein Chain: S domain 1"/>
    <property type="match status" value="1"/>
</dbReference>
<dbReference type="PANTHER" id="PTHR23113:SF363">
    <property type="entry name" value="PROTEIN SON OF SEVENLESS"/>
    <property type="match status" value="1"/>
</dbReference>
<dbReference type="Proteomes" id="UP000054196">
    <property type="component" value="Unassembled WGS sequence"/>
</dbReference>
<feature type="region of interest" description="Disordered" evidence="3">
    <location>
        <begin position="223"/>
        <end position="280"/>
    </location>
</feature>
<dbReference type="PROSITE" id="PS50212">
    <property type="entry name" value="RASGEF_NTER"/>
    <property type="match status" value="1"/>
</dbReference>
<evidence type="ECO:0000256" key="1">
    <source>
        <dbReference type="ARBA" id="ARBA00022658"/>
    </source>
</evidence>
<dbReference type="GO" id="GO:0005085">
    <property type="term" value="F:guanyl-nucleotide exchange factor activity"/>
    <property type="evidence" value="ECO:0007669"/>
    <property type="project" value="UniProtKB-KW"/>
</dbReference>
<feature type="region of interest" description="Disordered" evidence="3">
    <location>
        <begin position="487"/>
        <end position="578"/>
    </location>
</feature>
<feature type="region of interest" description="Disordered" evidence="3">
    <location>
        <begin position="1"/>
        <end position="137"/>
    </location>
</feature>
<dbReference type="RefSeq" id="XP_007387637.1">
    <property type="nucleotide sequence ID" value="XM_007387575.1"/>
</dbReference>
<feature type="region of interest" description="Disordered" evidence="3">
    <location>
        <begin position="765"/>
        <end position="785"/>
    </location>
</feature>
<feature type="region of interest" description="Disordered" evidence="3">
    <location>
        <begin position="1419"/>
        <end position="1512"/>
    </location>
</feature>
<dbReference type="InterPro" id="IPR000651">
    <property type="entry name" value="Ras-like_Gua-exchang_fac_N"/>
</dbReference>
<feature type="compositionally biased region" description="Low complexity" evidence="3">
    <location>
        <begin position="771"/>
        <end position="780"/>
    </location>
</feature>
<feature type="region of interest" description="Disordered" evidence="3">
    <location>
        <begin position="1237"/>
        <end position="1270"/>
    </location>
</feature>
<dbReference type="Pfam" id="PF00617">
    <property type="entry name" value="RasGEF"/>
    <property type="match status" value="1"/>
</dbReference>
<dbReference type="Pfam" id="PF00618">
    <property type="entry name" value="RasGEF_N"/>
    <property type="match status" value="1"/>
</dbReference>
<feature type="region of interest" description="Disordered" evidence="3">
    <location>
        <begin position="1284"/>
        <end position="1309"/>
    </location>
</feature>
<evidence type="ECO:0000259" key="4">
    <source>
        <dbReference type="PROSITE" id="PS50009"/>
    </source>
</evidence>
<feature type="compositionally biased region" description="Pro residues" evidence="3">
    <location>
        <begin position="1157"/>
        <end position="1173"/>
    </location>
</feature>
<feature type="region of interest" description="Disordered" evidence="3">
    <location>
        <begin position="1753"/>
        <end position="1774"/>
    </location>
</feature>
<evidence type="ECO:0000313" key="7">
    <source>
        <dbReference type="Proteomes" id="UP000054196"/>
    </source>
</evidence>
<dbReference type="OrthoDB" id="10254377at2759"/>
<feature type="domain" description="N-terminal Ras-GEF" evidence="5">
    <location>
        <begin position="817"/>
        <end position="946"/>
    </location>
</feature>
<dbReference type="PANTHER" id="PTHR23113">
    <property type="entry name" value="GUANINE NUCLEOTIDE EXCHANGE FACTOR"/>
    <property type="match status" value="1"/>
</dbReference>
<dbReference type="eggNOG" id="KOG3417">
    <property type="taxonomic scope" value="Eukaryota"/>
</dbReference>
<feature type="region of interest" description="Disordered" evidence="3">
    <location>
        <begin position="1156"/>
        <end position="1220"/>
    </location>
</feature>
<feature type="compositionally biased region" description="Polar residues" evidence="3">
    <location>
        <begin position="1494"/>
        <end position="1509"/>
    </location>
</feature>
<keyword evidence="1 2" id="KW-0344">Guanine-nucleotide releasing factor</keyword>
<gene>
    <name evidence="6" type="ORF">PUNSTDRAFT_122523</name>
</gene>
<dbReference type="Gene3D" id="1.10.840.10">
    <property type="entry name" value="Ras guanine-nucleotide exchange factors catalytic domain"/>
    <property type="match status" value="1"/>
</dbReference>
<dbReference type="GO" id="GO:0005886">
    <property type="term" value="C:plasma membrane"/>
    <property type="evidence" value="ECO:0007669"/>
    <property type="project" value="TreeGrafter"/>
</dbReference>
<dbReference type="CDD" id="cd06224">
    <property type="entry name" value="REM"/>
    <property type="match status" value="1"/>
</dbReference>
<dbReference type="GeneID" id="18877544"/>
<dbReference type="PROSITE" id="PS50009">
    <property type="entry name" value="RASGEF_CAT"/>
    <property type="match status" value="1"/>
</dbReference>
<feature type="compositionally biased region" description="Polar residues" evidence="3">
    <location>
        <begin position="311"/>
        <end position="325"/>
    </location>
</feature>
<feature type="compositionally biased region" description="Polar residues" evidence="3">
    <location>
        <begin position="253"/>
        <end position="270"/>
    </location>
</feature>
<dbReference type="SUPFAM" id="SSF48366">
    <property type="entry name" value="Ras GEF"/>
    <property type="match status" value="1"/>
</dbReference>
<feature type="compositionally biased region" description="Low complexity" evidence="3">
    <location>
        <begin position="1468"/>
        <end position="1490"/>
    </location>
</feature>
<dbReference type="InterPro" id="IPR036964">
    <property type="entry name" value="RASGEF_cat_dom_sf"/>
</dbReference>
<protein>
    <submittedName>
        <fullName evidence="6">Ras GEF</fullName>
    </submittedName>
</protein>
<accession>R7S5H1</accession>
<name>R7S5H1_PUNST</name>
<dbReference type="HOGENOM" id="CLU_000992_0_0_1"/>
<evidence type="ECO:0000313" key="6">
    <source>
        <dbReference type="EMBL" id="EIN05234.1"/>
    </source>
</evidence>
<dbReference type="InterPro" id="IPR001895">
    <property type="entry name" value="RASGEF_cat_dom"/>
</dbReference>